<dbReference type="Proteomes" id="UP000198625">
    <property type="component" value="Unassembled WGS sequence"/>
</dbReference>
<accession>A0A1H3L7Y9</accession>
<dbReference type="OrthoDB" id="9941705at2"/>
<evidence type="ECO:0000313" key="2">
    <source>
        <dbReference type="Proteomes" id="UP000198625"/>
    </source>
</evidence>
<dbReference type="AlphaFoldDB" id="A0A1H3L7Y9"/>
<evidence type="ECO:0000313" key="1">
    <source>
        <dbReference type="EMBL" id="SDY60309.1"/>
    </source>
</evidence>
<proteinExistence type="predicted"/>
<protein>
    <submittedName>
        <fullName evidence="1">Uncharacterized protein</fullName>
    </submittedName>
</protein>
<organism evidence="1 2">
    <name type="scientific">Proteiniborus ethanoligenes</name>
    <dbReference type="NCBI Taxonomy" id="415015"/>
    <lineage>
        <taxon>Bacteria</taxon>
        <taxon>Bacillati</taxon>
        <taxon>Bacillota</taxon>
        <taxon>Clostridia</taxon>
        <taxon>Eubacteriales</taxon>
        <taxon>Proteiniborus</taxon>
    </lineage>
</organism>
<reference evidence="1 2" key="1">
    <citation type="submission" date="2016-10" db="EMBL/GenBank/DDBJ databases">
        <authorList>
            <person name="de Groot N.N."/>
        </authorList>
    </citation>
    <scope>NUCLEOTIDE SEQUENCE [LARGE SCALE GENOMIC DNA]</scope>
    <source>
        <strain evidence="1 2">DSM 21650</strain>
    </source>
</reference>
<name>A0A1H3L7Y9_9FIRM</name>
<sequence>MKVIQQGSWRRGNDGKFKPFIRGCVQLNGTVVEVVSRDGNRTYVEITGTYEKIEGGFLYEFKHTHRPKYSTGASNSIYGIDVSKAVIRPYTYEVSAEELDKALGLTN</sequence>
<keyword evidence="2" id="KW-1185">Reference proteome</keyword>
<gene>
    <name evidence="1" type="ORF">SAMN05660462_00419</name>
</gene>
<dbReference type="EMBL" id="FNQE01000003">
    <property type="protein sequence ID" value="SDY60309.1"/>
    <property type="molecule type" value="Genomic_DNA"/>
</dbReference>
<dbReference type="RefSeq" id="WP_091726558.1">
    <property type="nucleotide sequence ID" value="NZ_FNQE01000003.1"/>
</dbReference>